<gene>
    <name evidence="4" type="ORF">DERF_000438</name>
    <name evidence="3" type="ORF">HUG17_8244</name>
</gene>
<reference evidence="3" key="3">
    <citation type="journal article" date="2021" name="World Allergy Organ. J.">
        <title>Chromosome-level assembly of Dermatophagoides farinae genome and transcriptome reveals two novel allergens Der f 37 and Der f 39.</title>
        <authorList>
            <person name="Chen J."/>
            <person name="Cai Z."/>
            <person name="Fan D."/>
            <person name="Hu J."/>
            <person name="Hou Y."/>
            <person name="He Y."/>
            <person name="Zhang Z."/>
            <person name="Zhao Z."/>
            <person name="Gao P."/>
            <person name="Hu W."/>
            <person name="Sun J."/>
            <person name="Li J."/>
            <person name="Ji K."/>
        </authorList>
    </citation>
    <scope>NUCLEOTIDE SEQUENCE</scope>
    <source>
        <strain evidence="3">JKM2019</strain>
    </source>
</reference>
<proteinExistence type="predicted"/>
<dbReference type="EMBL" id="SDOV01000005">
    <property type="protein sequence ID" value="KAH7640775.1"/>
    <property type="molecule type" value="Genomic_DNA"/>
</dbReference>
<feature type="region of interest" description="Disordered" evidence="1">
    <location>
        <begin position="1"/>
        <end position="23"/>
    </location>
</feature>
<evidence type="ECO:0000256" key="1">
    <source>
        <dbReference type="SAM" id="MobiDB-lite"/>
    </source>
</evidence>
<evidence type="ECO:0000313" key="5">
    <source>
        <dbReference type="Proteomes" id="UP000790347"/>
    </source>
</evidence>
<dbReference type="Proteomes" id="UP000790347">
    <property type="component" value="Unassembled WGS sequence"/>
</dbReference>
<evidence type="ECO:0000313" key="4">
    <source>
        <dbReference type="EMBL" id="KAH9526340.1"/>
    </source>
</evidence>
<reference evidence="4" key="1">
    <citation type="submission" date="2013-05" db="EMBL/GenBank/DDBJ databases">
        <authorList>
            <person name="Yim A.K.Y."/>
            <person name="Chan T.F."/>
            <person name="Ji K.M."/>
            <person name="Liu X.Y."/>
            <person name="Zhou J.W."/>
            <person name="Li R.Q."/>
            <person name="Yang K.Y."/>
            <person name="Li J."/>
            <person name="Li M."/>
            <person name="Law P.T.W."/>
            <person name="Wu Y.L."/>
            <person name="Cai Z.L."/>
            <person name="Qin H."/>
            <person name="Bao Y."/>
            <person name="Leung R.K.K."/>
            <person name="Ng P.K.S."/>
            <person name="Zou J."/>
            <person name="Zhong X.J."/>
            <person name="Ran P.X."/>
            <person name="Zhong N.S."/>
            <person name="Liu Z.G."/>
            <person name="Tsui S.K.W."/>
        </authorList>
    </citation>
    <scope>NUCLEOTIDE SEQUENCE</scope>
    <source>
        <strain evidence="4">Derf</strain>
        <tissue evidence="4">Whole organism</tissue>
    </source>
</reference>
<dbReference type="AlphaFoldDB" id="A0A922I8J8"/>
<dbReference type="OrthoDB" id="267284at2759"/>
<keyword evidence="2" id="KW-1133">Transmembrane helix</keyword>
<dbReference type="InterPro" id="IPR008496">
    <property type="entry name" value="TMEM222/RTE1"/>
</dbReference>
<dbReference type="Proteomes" id="UP000828236">
    <property type="component" value="Unassembled WGS sequence"/>
</dbReference>
<keyword evidence="5" id="KW-1185">Reference proteome</keyword>
<protein>
    <submittedName>
        <fullName evidence="3">Duf778 domain containing protein</fullName>
    </submittedName>
</protein>
<reference evidence="3" key="2">
    <citation type="submission" date="2020-06" db="EMBL/GenBank/DDBJ databases">
        <authorList>
            <person name="Ji K."/>
            <person name="Li J."/>
        </authorList>
    </citation>
    <scope>NUCLEOTIDE SEQUENCE</scope>
    <source>
        <strain evidence="3">JKM2019</strain>
        <tissue evidence="3">Whole body</tissue>
    </source>
</reference>
<dbReference type="PANTHER" id="PTHR20921:SF0">
    <property type="entry name" value="TRANSMEMBRANE PROTEIN 222"/>
    <property type="match status" value="1"/>
</dbReference>
<keyword evidence="2" id="KW-0812">Transmembrane</keyword>
<organism evidence="4 5">
    <name type="scientific">Dermatophagoides farinae</name>
    <name type="common">American house dust mite</name>
    <dbReference type="NCBI Taxonomy" id="6954"/>
    <lineage>
        <taxon>Eukaryota</taxon>
        <taxon>Metazoa</taxon>
        <taxon>Ecdysozoa</taxon>
        <taxon>Arthropoda</taxon>
        <taxon>Chelicerata</taxon>
        <taxon>Arachnida</taxon>
        <taxon>Acari</taxon>
        <taxon>Acariformes</taxon>
        <taxon>Sarcoptiformes</taxon>
        <taxon>Astigmata</taxon>
        <taxon>Psoroptidia</taxon>
        <taxon>Analgoidea</taxon>
        <taxon>Pyroglyphidae</taxon>
        <taxon>Dermatophagoidinae</taxon>
        <taxon>Dermatophagoides</taxon>
    </lineage>
</organism>
<reference evidence="4" key="4">
    <citation type="journal article" date="2022" name="Res Sq">
        <title>Comparative Genomics Reveals Insights into the Divergent Evolution of Astigmatic Mites and Household Pest Adaptations.</title>
        <authorList>
            <person name="Xiong Q."/>
            <person name="Wan A.T.-Y."/>
            <person name="Liu X.-Y."/>
            <person name="Fung C.S.-H."/>
            <person name="Xiao X."/>
            <person name="Malainual N."/>
            <person name="Hou J."/>
            <person name="Wang L."/>
            <person name="Wang M."/>
            <person name="Yang K."/>
            <person name="Cui Y."/>
            <person name="Leung E."/>
            <person name="Nong W."/>
            <person name="Shin S.-K."/>
            <person name="Au S."/>
            <person name="Jeong K.Y."/>
            <person name="Chew F.T."/>
            <person name="Hui J."/>
            <person name="Leung T.F."/>
            <person name="Tungtrongchitr A."/>
            <person name="Zhong N."/>
            <person name="Liu Z."/>
            <person name="Tsui S."/>
        </authorList>
    </citation>
    <scope>NUCLEOTIDE SEQUENCE</scope>
    <source>
        <strain evidence="4">Derf</strain>
        <tissue evidence="4">Whole organism</tissue>
    </source>
</reference>
<evidence type="ECO:0000313" key="3">
    <source>
        <dbReference type="EMBL" id="KAH7640775.1"/>
    </source>
</evidence>
<evidence type="ECO:0000256" key="2">
    <source>
        <dbReference type="SAM" id="Phobius"/>
    </source>
</evidence>
<feature type="transmembrane region" description="Helical" evidence="2">
    <location>
        <begin position="178"/>
        <end position="196"/>
    </location>
</feature>
<keyword evidence="2" id="KW-0472">Membrane</keyword>
<dbReference type="EMBL" id="ASGP02000001">
    <property type="protein sequence ID" value="KAH9526340.1"/>
    <property type="molecule type" value="Genomic_DNA"/>
</dbReference>
<dbReference type="PANTHER" id="PTHR20921">
    <property type="entry name" value="TRANSMEMBRANE PROTEIN 222"/>
    <property type="match status" value="1"/>
</dbReference>
<dbReference type="Pfam" id="PF05608">
    <property type="entry name" value="RTE1"/>
    <property type="match status" value="1"/>
</dbReference>
<sequence length="206" mass="24197">MVDNDNLDTMLRRENNKNNGTDISVDDEQKFAAKYKIDHKRRYYPFTIVWTPVPIISWLFPHAGHLGIGKSDGSVKDFGRPYKILTDSLQFGRPLKYWILDPRLAKNGIKGWDDGIDDAGNVFCKRMNYVLVSNCHSHVSTALNHMQYNGRNDYNEHKLFWLFNKNCHYVSKWTFIRTWLPLTLIVSIITIIVLYFRTNVFDDLFD</sequence>
<accession>A0A922I8J8</accession>
<comment type="caution">
    <text evidence="4">The sequence shown here is derived from an EMBL/GenBank/DDBJ whole genome shotgun (WGS) entry which is preliminary data.</text>
</comment>
<name>A0A922I8J8_DERFA</name>